<reference evidence="2 3" key="1">
    <citation type="submission" date="2019-04" db="EMBL/GenBank/DDBJ databases">
        <title>A pseudo-fructophilic Leuconostoc citreum strain F192-5 isolated from peel of satsuma mandarin: the first report for isolation and characterization of strain-dependent fructophilic-like characteristics.</title>
        <authorList>
            <person name="Maeno S."/>
            <person name="Tanizawa Y."/>
            <person name="Kajikawa A."/>
            <person name="Kanesaki Y."/>
            <person name="Kubota E."/>
            <person name="Arita M."/>
            <person name="Leon D."/>
            <person name="Endo A."/>
        </authorList>
    </citation>
    <scope>NUCLEOTIDE SEQUENCE [LARGE SCALE GENOMIC DNA]</scope>
    <source>
        <strain evidence="2 3">F192-5</strain>
    </source>
</reference>
<keyword evidence="1" id="KW-0472">Membrane</keyword>
<dbReference type="Proteomes" id="UP000323274">
    <property type="component" value="Unassembled WGS sequence"/>
</dbReference>
<dbReference type="RefSeq" id="WP_085699247.1">
    <property type="nucleotide sequence ID" value="NZ_BJJW01000038.1"/>
</dbReference>
<comment type="caution">
    <text evidence="2">The sequence shown here is derived from an EMBL/GenBank/DDBJ whole genome shotgun (WGS) entry which is preliminary data.</text>
</comment>
<name>A0A5A5U420_LEUCI</name>
<evidence type="ECO:0000313" key="2">
    <source>
        <dbReference type="EMBL" id="GDZ84796.1"/>
    </source>
</evidence>
<evidence type="ECO:0000313" key="3">
    <source>
        <dbReference type="Proteomes" id="UP000323274"/>
    </source>
</evidence>
<accession>A0A5A5U420</accession>
<evidence type="ECO:0000256" key="1">
    <source>
        <dbReference type="SAM" id="Phobius"/>
    </source>
</evidence>
<protein>
    <submittedName>
        <fullName evidence="2">Uncharacterized protein</fullName>
    </submittedName>
</protein>
<gene>
    <name evidence="2" type="ORF">LCIT_20380</name>
</gene>
<keyword evidence="1" id="KW-1133">Transmembrane helix</keyword>
<organism evidence="2 3">
    <name type="scientific">Leuconostoc citreum</name>
    <dbReference type="NCBI Taxonomy" id="33964"/>
    <lineage>
        <taxon>Bacteria</taxon>
        <taxon>Bacillati</taxon>
        <taxon>Bacillota</taxon>
        <taxon>Bacilli</taxon>
        <taxon>Lactobacillales</taxon>
        <taxon>Lactobacillaceae</taxon>
        <taxon>Leuconostoc</taxon>
    </lineage>
</organism>
<dbReference type="EMBL" id="BJJW01000038">
    <property type="protein sequence ID" value="GDZ84796.1"/>
    <property type="molecule type" value="Genomic_DNA"/>
</dbReference>
<keyword evidence="1" id="KW-0812">Transmembrane</keyword>
<feature type="transmembrane region" description="Helical" evidence="1">
    <location>
        <begin position="12"/>
        <end position="32"/>
    </location>
</feature>
<sequence>MQISVSFIKDYLPAIISVITVGFLILNSWIGFNKNVASYANNVAVWDVIDKIYNESVFYINVGNTTPIYNVFVIRGRRGVTLNTDSINKNLQRDDMGYSRLIIPGQHKYKAGSIIFKGMEIGKGGLPEEYAILFTDSSGHKWFRGSDGKLIELNYDYFRKLTAMSNLTAPLGDMTITIYSDK</sequence>
<dbReference type="AlphaFoldDB" id="A0A5A5U420"/>
<proteinExistence type="predicted"/>